<evidence type="ECO:0000313" key="2">
    <source>
        <dbReference type="EMBL" id="KIK61910.1"/>
    </source>
</evidence>
<keyword evidence="1" id="KW-0472">Membrane</keyword>
<evidence type="ECO:0000313" key="3">
    <source>
        <dbReference type="Proteomes" id="UP000053593"/>
    </source>
</evidence>
<evidence type="ECO:0000256" key="1">
    <source>
        <dbReference type="SAM" id="Phobius"/>
    </source>
</evidence>
<accession>A0A0D0BDU3</accession>
<proteinExistence type="predicted"/>
<dbReference type="Proteomes" id="UP000053593">
    <property type="component" value="Unassembled WGS sequence"/>
</dbReference>
<keyword evidence="3" id="KW-1185">Reference proteome</keyword>
<keyword evidence="1" id="KW-0812">Transmembrane</keyword>
<dbReference type="EMBL" id="KN834769">
    <property type="protein sequence ID" value="KIK61910.1"/>
    <property type="molecule type" value="Genomic_DNA"/>
</dbReference>
<sequence length="58" mass="6565">MVIHPVWISLSANVFTGQIITAIIVITFMAIFPLREWITQNARPGLNAAFFSRRLFSS</sequence>
<dbReference type="AlphaFoldDB" id="A0A0D0BDU3"/>
<name>A0A0D0BDU3_9AGAR</name>
<reference evidence="2 3" key="1">
    <citation type="submission" date="2014-04" db="EMBL/GenBank/DDBJ databases">
        <title>Evolutionary Origins and Diversification of the Mycorrhizal Mutualists.</title>
        <authorList>
            <consortium name="DOE Joint Genome Institute"/>
            <consortium name="Mycorrhizal Genomics Consortium"/>
            <person name="Kohler A."/>
            <person name="Kuo A."/>
            <person name="Nagy L.G."/>
            <person name="Floudas D."/>
            <person name="Copeland A."/>
            <person name="Barry K.W."/>
            <person name="Cichocki N."/>
            <person name="Veneault-Fourrey C."/>
            <person name="LaButti K."/>
            <person name="Lindquist E.A."/>
            <person name="Lipzen A."/>
            <person name="Lundell T."/>
            <person name="Morin E."/>
            <person name="Murat C."/>
            <person name="Riley R."/>
            <person name="Ohm R."/>
            <person name="Sun H."/>
            <person name="Tunlid A."/>
            <person name="Henrissat B."/>
            <person name="Grigoriev I.V."/>
            <person name="Hibbett D.S."/>
            <person name="Martin F."/>
        </authorList>
    </citation>
    <scope>NUCLEOTIDE SEQUENCE [LARGE SCALE GENOMIC DNA]</scope>
    <source>
        <strain evidence="2 3">FD-317 M1</strain>
    </source>
</reference>
<dbReference type="HOGENOM" id="CLU_2979298_0_0_1"/>
<protein>
    <submittedName>
        <fullName evidence="2">Uncharacterized protein</fullName>
    </submittedName>
</protein>
<gene>
    <name evidence="2" type="ORF">GYMLUDRAFT_42329</name>
</gene>
<keyword evidence="1" id="KW-1133">Transmembrane helix</keyword>
<feature type="transmembrane region" description="Helical" evidence="1">
    <location>
        <begin position="6"/>
        <end position="34"/>
    </location>
</feature>
<organism evidence="2 3">
    <name type="scientific">Collybiopsis luxurians FD-317 M1</name>
    <dbReference type="NCBI Taxonomy" id="944289"/>
    <lineage>
        <taxon>Eukaryota</taxon>
        <taxon>Fungi</taxon>
        <taxon>Dikarya</taxon>
        <taxon>Basidiomycota</taxon>
        <taxon>Agaricomycotina</taxon>
        <taxon>Agaricomycetes</taxon>
        <taxon>Agaricomycetidae</taxon>
        <taxon>Agaricales</taxon>
        <taxon>Marasmiineae</taxon>
        <taxon>Omphalotaceae</taxon>
        <taxon>Collybiopsis</taxon>
        <taxon>Collybiopsis luxurians</taxon>
    </lineage>
</organism>
<dbReference type="OrthoDB" id="3069532at2759"/>